<protein>
    <submittedName>
        <fullName evidence="1">Uncharacterized protein</fullName>
    </submittedName>
</protein>
<evidence type="ECO:0000313" key="2">
    <source>
        <dbReference type="Proteomes" id="UP000762676"/>
    </source>
</evidence>
<evidence type="ECO:0000313" key="1">
    <source>
        <dbReference type="EMBL" id="GFR69112.1"/>
    </source>
</evidence>
<keyword evidence="2" id="KW-1185">Reference proteome</keyword>
<reference evidence="1 2" key="1">
    <citation type="journal article" date="2021" name="Elife">
        <title>Chloroplast acquisition without the gene transfer in kleptoplastic sea slugs, Plakobranchus ocellatus.</title>
        <authorList>
            <person name="Maeda T."/>
            <person name="Takahashi S."/>
            <person name="Yoshida T."/>
            <person name="Shimamura S."/>
            <person name="Takaki Y."/>
            <person name="Nagai Y."/>
            <person name="Toyoda A."/>
            <person name="Suzuki Y."/>
            <person name="Arimoto A."/>
            <person name="Ishii H."/>
            <person name="Satoh N."/>
            <person name="Nishiyama T."/>
            <person name="Hasebe M."/>
            <person name="Maruyama T."/>
            <person name="Minagawa J."/>
            <person name="Obokata J."/>
            <person name="Shigenobu S."/>
        </authorList>
    </citation>
    <scope>NUCLEOTIDE SEQUENCE [LARGE SCALE GENOMIC DNA]</scope>
</reference>
<name>A0AAV4F6V1_9GAST</name>
<organism evidence="1 2">
    <name type="scientific">Elysia marginata</name>
    <dbReference type="NCBI Taxonomy" id="1093978"/>
    <lineage>
        <taxon>Eukaryota</taxon>
        <taxon>Metazoa</taxon>
        <taxon>Spiralia</taxon>
        <taxon>Lophotrochozoa</taxon>
        <taxon>Mollusca</taxon>
        <taxon>Gastropoda</taxon>
        <taxon>Heterobranchia</taxon>
        <taxon>Euthyneura</taxon>
        <taxon>Panpulmonata</taxon>
        <taxon>Sacoglossa</taxon>
        <taxon>Placobranchoidea</taxon>
        <taxon>Plakobranchidae</taxon>
        <taxon>Elysia</taxon>
    </lineage>
</organism>
<comment type="caution">
    <text evidence="1">The sequence shown here is derived from an EMBL/GenBank/DDBJ whole genome shotgun (WGS) entry which is preliminary data.</text>
</comment>
<dbReference type="AlphaFoldDB" id="A0AAV4F6V1"/>
<proteinExistence type="predicted"/>
<gene>
    <name evidence="1" type="ORF">ElyMa_005622000</name>
</gene>
<accession>A0AAV4F6V1</accession>
<dbReference type="Proteomes" id="UP000762676">
    <property type="component" value="Unassembled WGS sequence"/>
</dbReference>
<dbReference type="EMBL" id="BMAT01011259">
    <property type="protein sequence ID" value="GFR69112.1"/>
    <property type="molecule type" value="Genomic_DNA"/>
</dbReference>
<sequence length="92" mass="10775">MLIFTKLQDKRRPDIRNSDLAVGDLKSSYAATSRQCTVTGWSSGLTLLDQYKWSVVKHPHFLPDLTRCVFFAEMEKPIRYRFESGEERVFMQ</sequence>